<dbReference type="InterPro" id="IPR029069">
    <property type="entry name" value="HotDog_dom_sf"/>
</dbReference>
<sequence length="350" mass="39608">MIATQFNPMRSPRILSFCQRATKASMANALSQNGSKMSAFEQKIHEKFSISKIANDVFRPNIVADACRQQLPKIGYGGLLSAQALASADSTVPSDSKAHSLNNYFFLPIDTDQEISLSVSRLRDSSSFNTRIIEAHQNDQLVYTAIASYHSGNKPGAIHESKAPNVPEPNEFRDLGIELSEALQKHQNGERTLPKSIVRRMVDYDARVQTHSDSIIEMRAVDLDRYLGLKIVEPPVKAYFWLKTRTPLSSDDQKLHRWILTYSIDSMCPDSALRPHFGLEFVISFGATISYNLKYHRSFRADEWMLLEFESDISVDSRLFTRGRVWQNQQIIASFDSEILIRTKGTPSTI</sequence>
<dbReference type="CDD" id="cd03445">
    <property type="entry name" value="Thioesterase_II_repeat2"/>
    <property type="match status" value="1"/>
</dbReference>
<evidence type="ECO:0000256" key="1">
    <source>
        <dbReference type="ARBA" id="ARBA00006538"/>
    </source>
</evidence>
<dbReference type="Pfam" id="PF02551">
    <property type="entry name" value="Acyl_CoA_thio"/>
    <property type="match status" value="1"/>
</dbReference>
<dbReference type="Proteomes" id="UP000218231">
    <property type="component" value="Unassembled WGS sequence"/>
</dbReference>
<dbReference type="PANTHER" id="PTHR11066:SF34">
    <property type="entry name" value="ACYL-COENZYME A THIOESTERASE 8"/>
    <property type="match status" value="1"/>
</dbReference>
<evidence type="ECO:0000313" key="5">
    <source>
        <dbReference type="EMBL" id="PAV78388.1"/>
    </source>
</evidence>
<accession>A0A2A2KWT8</accession>
<comment type="similarity">
    <text evidence="1">Belongs to the C/M/P thioester hydrolase family.</text>
</comment>
<dbReference type="GO" id="GO:0005782">
    <property type="term" value="C:peroxisomal matrix"/>
    <property type="evidence" value="ECO:0007669"/>
    <property type="project" value="TreeGrafter"/>
</dbReference>
<gene>
    <name evidence="5" type="ORF">WR25_11978</name>
</gene>
<feature type="domain" description="Acyl-CoA thioesterase-like N-terminal HotDog" evidence="4">
    <location>
        <begin position="75"/>
        <end position="149"/>
    </location>
</feature>
<feature type="domain" description="Acyl-CoA thioesterase 2 C-terminal" evidence="3">
    <location>
        <begin position="239"/>
        <end position="335"/>
    </location>
</feature>
<dbReference type="AlphaFoldDB" id="A0A2A2KWT8"/>
<dbReference type="Gene3D" id="2.40.160.210">
    <property type="entry name" value="Acyl-CoA thioesterase, double hotdog domain"/>
    <property type="match status" value="1"/>
</dbReference>
<dbReference type="STRING" id="2018661.A0A2A2KWT8"/>
<dbReference type="EMBL" id="LIAE01007568">
    <property type="protein sequence ID" value="PAV78388.1"/>
    <property type="molecule type" value="Genomic_DNA"/>
</dbReference>
<dbReference type="CDD" id="cd03444">
    <property type="entry name" value="Thioesterase_II_repeat1"/>
    <property type="match status" value="1"/>
</dbReference>
<keyword evidence="2" id="KW-0378">Hydrolase</keyword>
<dbReference type="InterPro" id="IPR042171">
    <property type="entry name" value="Acyl-CoA_hotdog"/>
</dbReference>
<dbReference type="GO" id="GO:0006637">
    <property type="term" value="P:acyl-CoA metabolic process"/>
    <property type="evidence" value="ECO:0007669"/>
    <property type="project" value="InterPro"/>
</dbReference>
<organism evidence="5 6">
    <name type="scientific">Diploscapter pachys</name>
    <dbReference type="NCBI Taxonomy" id="2018661"/>
    <lineage>
        <taxon>Eukaryota</taxon>
        <taxon>Metazoa</taxon>
        <taxon>Ecdysozoa</taxon>
        <taxon>Nematoda</taxon>
        <taxon>Chromadorea</taxon>
        <taxon>Rhabditida</taxon>
        <taxon>Rhabditina</taxon>
        <taxon>Rhabditomorpha</taxon>
        <taxon>Rhabditoidea</taxon>
        <taxon>Rhabditidae</taxon>
        <taxon>Diploscapter</taxon>
    </lineage>
</organism>
<protein>
    <recommendedName>
        <fullName evidence="7">Acyl-CoA thioesterase II domain-containing protein</fullName>
    </recommendedName>
</protein>
<evidence type="ECO:0000256" key="2">
    <source>
        <dbReference type="ARBA" id="ARBA00022801"/>
    </source>
</evidence>
<evidence type="ECO:0000259" key="3">
    <source>
        <dbReference type="Pfam" id="PF02551"/>
    </source>
</evidence>
<proteinExistence type="inferred from homology"/>
<evidence type="ECO:0008006" key="7">
    <source>
        <dbReference type="Google" id="ProtNLM"/>
    </source>
</evidence>
<evidence type="ECO:0000259" key="4">
    <source>
        <dbReference type="Pfam" id="PF13622"/>
    </source>
</evidence>
<dbReference type="OrthoDB" id="68328at2759"/>
<evidence type="ECO:0000313" key="6">
    <source>
        <dbReference type="Proteomes" id="UP000218231"/>
    </source>
</evidence>
<reference evidence="5 6" key="1">
    <citation type="journal article" date="2017" name="Curr. Biol.">
        <title>Genome architecture and evolution of a unichromosomal asexual nematode.</title>
        <authorList>
            <person name="Fradin H."/>
            <person name="Zegar C."/>
            <person name="Gutwein M."/>
            <person name="Lucas J."/>
            <person name="Kovtun M."/>
            <person name="Corcoran D."/>
            <person name="Baugh L.R."/>
            <person name="Kiontke K."/>
            <person name="Gunsalus K."/>
            <person name="Fitch D.H."/>
            <person name="Piano F."/>
        </authorList>
    </citation>
    <scope>NUCLEOTIDE SEQUENCE [LARGE SCALE GENOMIC DNA]</scope>
    <source>
        <strain evidence="5">PF1309</strain>
    </source>
</reference>
<dbReference type="InterPro" id="IPR003703">
    <property type="entry name" value="Acyl_CoA_thio"/>
</dbReference>
<dbReference type="PANTHER" id="PTHR11066">
    <property type="entry name" value="ACYL-COA THIOESTERASE"/>
    <property type="match status" value="1"/>
</dbReference>
<dbReference type="GO" id="GO:0047617">
    <property type="term" value="F:fatty acyl-CoA hydrolase activity"/>
    <property type="evidence" value="ECO:0007669"/>
    <property type="project" value="InterPro"/>
</dbReference>
<keyword evidence="6" id="KW-1185">Reference proteome</keyword>
<dbReference type="GO" id="GO:0009062">
    <property type="term" value="P:fatty acid catabolic process"/>
    <property type="evidence" value="ECO:0007669"/>
    <property type="project" value="TreeGrafter"/>
</dbReference>
<dbReference type="Pfam" id="PF13622">
    <property type="entry name" value="4HBT_3"/>
    <property type="match status" value="1"/>
</dbReference>
<dbReference type="InterPro" id="IPR025652">
    <property type="entry name" value="TesB_C"/>
</dbReference>
<dbReference type="InterPro" id="IPR049449">
    <property type="entry name" value="TesB_ACOT8-like_N"/>
</dbReference>
<comment type="caution">
    <text evidence="5">The sequence shown here is derived from an EMBL/GenBank/DDBJ whole genome shotgun (WGS) entry which is preliminary data.</text>
</comment>
<dbReference type="SUPFAM" id="SSF54637">
    <property type="entry name" value="Thioesterase/thiol ester dehydrase-isomerase"/>
    <property type="match status" value="2"/>
</dbReference>
<name>A0A2A2KWT8_9BILA</name>